<keyword evidence="2" id="KW-1185">Reference proteome</keyword>
<dbReference type="RefSeq" id="WP_320324919.1">
    <property type="nucleotide sequence ID" value="NZ_JALBUS010000002.1"/>
</dbReference>
<protein>
    <submittedName>
        <fullName evidence="1">Uncharacterized protein</fullName>
    </submittedName>
</protein>
<dbReference type="EMBL" id="JALBUS010000002">
    <property type="protein sequence ID" value="MDX8416583.1"/>
    <property type="molecule type" value="Genomic_DNA"/>
</dbReference>
<evidence type="ECO:0000313" key="2">
    <source>
        <dbReference type="Proteomes" id="UP001285244"/>
    </source>
</evidence>
<dbReference type="Proteomes" id="UP001285244">
    <property type="component" value="Unassembled WGS sequence"/>
</dbReference>
<organism evidence="1 2">
    <name type="scientific">Absicoccus intestinalis</name>
    <dbReference type="NCBI Taxonomy" id="2926319"/>
    <lineage>
        <taxon>Bacteria</taxon>
        <taxon>Bacillati</taxon>
        <taxon>Bacillota</taxon>
        <taxon>Erysipelotrichia</taxon>
        <taxon>Erysipelotrichales</taxon>
        <taxon>Erysipelotrichaceae</taxon>
        <taxon>Absicoccus</taxon>
    </lineage>
</organism>
<name>A0ABU4WJ63_9FIRM</name>
<evidence type="ECO:0000313" key="1">
    <source>
        <dbReference type="EMBL" id="MDX8416583.1"/>
    </source>
</evidence>
<proteinExistence type="predicted"/>
<reference evidence="1 2" key="1">
    <citation type="submission" date="2022-03" db="EMBL/GenBank/DDBJ databases">
        <title>Novel taxa within the pig intestine.</title>
        <authorList>
            <person name="Wylensek D."/>
            <person name="Bishof K."/>
            <person name="Afrizal A."/>
            <person name="Clavel T."/>
        </authorList>
    </citation>
    <scope>NUCLEOTIDE SEQUENCE [LARGE SCALE GENOMIC DNA]</scope>
    <source>
        <strain evidence="1 2">Cla-KB-P134</strain>
    </source>
</reference>
<sequence length="64" mass="7235">MDQLIIKANAKTKSELRKPLMINANNFEKIQKIAEETGYSKGALGDLLVEFALKRIVVEDNEED</sequence>
<accession>A0ABU4WJ63</accession>
<comment type="caution">
    <text evidence="1">The sequence shown here is derived from an EMBL/GenBank/DDBJ whole genome shotgun (WGS) entry which is preliminary data.</text>
</comment>
<gene>
    <name evidence="1" type="ORF">MOZ64_01830</name>
</gene>